<organism evidence="4 5">
    <name type="scientific">Paragonimus westermani</name>
    <dbReference type="NCBI Taxonomy" id="34504"/>
    <lineage>
        <taxon>Eukaryota</taxon>
        <taxon>Metazoa</taxon>
        <taxon>Spiralia</taxon>
        <taxon>Lophotrochozoa</taxon>
        <taxon>Platyhelminthes</taxon>
        <taxon>Trematoda</taxon>
        <taxon>Digenea</taxon>
        <taxon>Plagiorchiida</taxon>
        <taxon>Troglotremata</taxon>
        <taxon>Troglotrematidae</taxon>
        <taxon>Paragonimus</taxon>
    </lineage>
</organism>
<dbReference type="GO" id="GO:0016020">
    <property type="term" value="C:membrane"/>
    <property type="evidence" value="ECO:0007669"/>
    <property type="project" value="UniProtKB-SubCell"/>
</dbReference>
<keyword evidence="3" id="KW-0472">Membrane</keyword>
<reference evidence="4 5" key="1">
    <citation type="journal article" date="2019" name="Gigascience">
        <title>Whole-genome sequence of the oriental lung fluke Paragonimus westermani.</title>
        <authorList>
            <person name="Oey H."/>
            <person name="Zakrzewski M."/>
            <person name="Narain K."/>
            <person name="Devi K.R."/>
            <person name="Agatsuma T."/>
            <person name="Nawaratna S."/>
            <person name="Gobert G.N."/>
            <person name="Jones M.K."/>
            <person name="Ragan M.A."/>
            <person name="McManus D.P."/>
            <person name="Krause L."/>
        </authorList>
    </citation>
    <scope>NUCLEOTIDE SEQUENCE [LARGE SCALE GENOMIC DNA]</scope>
    <source>
        <strain evidence="4 5">IND2009</strain>
    </source>
</reference>
<dbReference type="EMBL" id="QNGE01003542">
    <property type="protein sequence ID" value="KAA3673913.1"/>
    <property type="molecule type" value="Genomic_DNA"/>
</dbReference>
<dbReference type="Proteomes" id="UP000324629">
    <property type="component" value="Unassembled WGS sequence"/>
</dbReference>
<protein>
    <submittedName>
        <fullName evidence="4">Uncharacterized protein</fullName>
    </submittedName>
</protein>
<comment type="subcellular location">
    <subcellularLocation>
        <location evidence="1">Membrane</location>
    </subcellularLocation>
</comment>
<proteinExistence type="predicted"/>
<name>A0A5J4NEN4_9TREM</name>
<evidence type="ECO:0000313" key="5">
    <source>
        <dbReference type="Proteomes" id="UP000324629"/>
    </source>
</evidence>
<evidence type="ECO:0000256" key="2">
    <source>
        <dbReference type="ARBA" id="ARBA00022692"/>
    </source>
</evidence>
<feature type="non-terminal residue" evidence="4">
    <location>
        <position position="1"/>
    </location>
</feature>
<dbReference type="InterPro" id="IPR023395">
    <property type="entry name" value="MCP_dom_sf"/>
</dbReference>
<gene>
    <name evidence="4" type="ORF">DEA37_0004169</name>
</gene>
<accession>A0A5J4NEN4</accession>
<evidence type="ECO:0000256" key="1">
    <source>
        <dbReference type="ARBA" id="ARBA00004370"/>
    </source>
</evidence>
<sequence length="42" mass="4615">AGVATCITQPFDVMKTRLMNAPPGKYSLNLPDNFHGPYTNSF</sequence>
<evidence type="ECO:0000256" key="3">
    <source>
        <dbReference type="ARBA" id="ARBA00023136"/>
    </source>
</evidence>
<evidence type="ECO:0000313" key="4">
    <source>
        <dbReference type="EMBL" id="KAA3673913.1"/>
    </source>
</evidence>
<keyword evidence="5" id="KW-1185">Reference proteome</keyword>
<dbReference type="SUPFAM" id="SSF103506">
    <property type="entry name" value="Mitochondrial carrier"/>
    <property type="match status" value="1"/>
</dbReference>
<dbReference type="AlphaFoldDB" id="A0A5J4NEN4"/>
<keyword evidence="2" id="KW-0812">Transmembrane</keyword>
<comment type="caution">
    <text evidence="4">The sequence shown here is derived from an EMBL/GenBank/DDBJ whole genome shotgun (WGS) entry which is preliminary data.</text>
</comment>